<keyword evidence="1" id="KW-0732">Signal</keyword>
<dbReference type="EMBL" id="WNWQ01000977">
    <property type="protein sequence ID" value="KAE9962732.1"/>
    <property type="molecule type" value="Genomic_DNA"/>
</dbReference>
<feature type="signal peptide" evidence="1">
    <location>
        <begin position="1"/>
        <end position="23"/>
    </location>
</feature>
<evidence type="ECO:0000313" key="3">
    <source>
        <dbReference type="EMBL" id="KAE9972559.1"/>
    </source>
</evidence>
<gene>
    <name evidence="2" type="ORF">BLS_010076</name>
    <name evidence="3" type="ORF">EG328_004927</name>
</gene>
<dbReference type="OrthoDB" id="3552888at2759"/>
<evidence type="ECO:0000256" key="1">
    <source>
        <dbReference type="SAM" id="SignalP"/>
    </source>
</evidence>
<reference evidence="3 4" key="1">
    <citation type="submission" date="2018-12" db="EMBL/GenBank/DDBJ databases">
        <title>Venturia inaequalis Genome Resource.</title>
        <authorList>
            <person name="Lichtner F.J."/>
        </authorList>
    </citation>
    <scope>NUCLEOTIDE SEQUENCE [LARGE SCALE GENOMIC DNA]</scope>
    <source>
        <strain evidence="3 4">120213</strain>
        <strain evidence="2">Bline_iso_100314</strain>
    </source>
</reference>
<evidence type="ECO:0000313" key="2">
    <source>
        <dbReference type="EMBL" id="KAE9962732.1"/>
    </source>
</evidence>
<comment type="caution">
    <text evidence="3">The sequence shown here is derived from an EMBL/GenBank/DDBJ whole genome shotgun (WGS) entry which is preliminary data.</text>
</comment>
<name>A0A8H3UPS9_VENIN</name>
<sequence length="250" mass="27959">MRAHFLNMVLVVVIVLYTGQALAKTNHTDIIAAKEKADQLMFPGYTIYTPSWTFPITPGNGNATAAFNGTIEHAMIQMEEAYPGWRKTYDEHLHSTPLLKKRDDYWKRDSCCYHCDADNRRGWPQANLVAIWGGIDYLKRQPGPGGIGNKGCGRVSCSWNSGIWICNDHDGPLTLVDWHPVAEGADFLCNLTFDCTTYPRNLEDPFCKGQAFHFCDDADGPNRIPCPHEPWDVIVRGLKQDGTEDGGGHC</sequence>
<dbReference type="PANTHER" id="PTHR35605">
    <property type="entry name" value="ECP2 EFFECTOR PROTEIN DOMAIN-CONTAINING PROTEIN-RELATED"/>
    <property type="match status" value="1"/>
</dbReference>
<proteinExistence type="predicted"/>
<dbReference type="EMBL" id="WNWS01000266">
    <property type="protein sequence ID" value="KAE9972559.1"/>
    <property type="molecule type" value="Genomic_DNA"/>
</dbReference>
<dbReference type="AlphaFoldDB" id="A0A8H3UPS9"/>
<dbReference type="Proteomes" id="UP000447873">
    <property type="component" value="Unassembled WGS sequence"/>
</dbReference>
<evidence type="ECO:0000313" key="4">
    <source>
        <dbReference type="Proteomes" id="UP000447873"/>
    </source>
</evidence>
<feature type="chain" id="PRO_5044690646" evidence="1">
    <location>
        <begin position="24"/>
        <end position="250"/>
    </location>
</feature>
<protein>
    <submittedName>
        <fullName evidence="3">Uncharacterized protein</fullName>
    </submittedName>
</protein>
<accession>A0A8H3UPS9</accession>
<dbReference type="PANTHER" id="PTHR35605:SF1">
    <property type="entry name" value="ECP2 EFFECTOR PROTEIN DOMAIN-CONTAINING PROTEIN-RELATED"/>
    <property type="match status" value="1"/>
</dbReference>
<organism evidence="3 4">
    <name type="scientific">Venturia inaequalis</name>
    <name type="common">Apple scab fungus</name>
    <dbReference type="NCBI Taxonomy" id="5025"/>
    <lineage>
        <taxon>Eukaryota</taxon>
        <taxon>Fungi</taxon>
        <taxon>Dikarya</taxon>
        <taxon>Ascomycota</taxon>
        <taxon>Pezizomycotina</taxon>
        <taxon>Dothideomycetes</taxon>
        <taxon>Pleosporomycetidae</taxon>
        <taxon>Venturiales</taxon>
        <taxon>Venturiaceae</taxon>
        <taxon>Venturia</taxon>
    </lineage>
</organism>
<dbReference type="Proteomes" id="UP000433883">
    <property type="component" value="Unassembled WGS sequence"/>
</dbReference>